<dbReference type="Pfam" id="PF00412">
    <property type="entry name" value="LIM"/>
    <property type="match status" value="2"/>
</dbReference>
<evidence type="ECO:0000256" key="3">
    <source>
        <dbReference type="ARBA" id="ARBA00022833"/>
    </source>
</evidence>
<dbReference type="STRING" id="5786.F0ZJE2"/>
<dbReference type="CDD" id="cd08368">
    <property type="entry name" value="LIM"/>
    <property type="match status" value="1"/>
</dbReference>
<dbReference type="GeneID" id="10500501"/>
<gene>
    <name evidence="7" type="ORF">DICPUDRAFT_32600</name>
</gene>
<dbReference type="InterPro" id="IPR001781">
    <property type="entry name" value="Znf_LIM"/>
</dbReference>
<organism evidence="7 8">
    <name type="scientific">Dictyostelium purpureum</name>
    <name type="common">Slime mold</name>
    <dbReference type="NCBI Taxonomy" id="5786"/>
    <lineage>
        <taxon>Eukaryota</taxon>
        <taxon>Amoebozoa</taxon>
        <taxon>Evosea</taxon>
        <taxon>Eumycetozoa</taxon>
        <taxon>Dictyostelia</taxon>
        <taxon>Dictyosteliales</taxon>
        <taxon>Dictyosteliaceae</taxon>
        <taxon>Dictyostelium</taxon>
    </lineage>
</organism>
<dbReference type="PROSITE" id="PS50023">
    <property type="entry name" value="LIM_DOMAIN_2"/>
    <property type="match status" value="1"/>
</dbReference>
<evidence type="ECO:0000256" key="1">
    <source>
        <dbReference type="ARBA" id="ARBA00022723"/>
    </source>
</evidence>
<dbReference type="EMBL" id="GL871042">
    <property type="protein sequence ID" value="EGC35967.1"/>
    <property type="molecule type" value="Genomic_DNA"/>
</dbReference>
<dbReference type="InParanoid" id="F0ZJE2"/>
<sequence>MSIVLGEDDCIVCTKSTLKQARIKASGKVYHEGCFVCTNCKNSLESFFNVQGKLYCDDCERNLFAKKCVKCSLAIESTVVTAKGKTFHNDCFRCGGVSIILYILLKYKINN</sequence>
<dbReference type="GO" id="GO:0046872">
    <property type="term" value="F:metal ion binding"/>
    <property type="evidence" value="ECO:0007669"/>
    <property type="project" value="UniProtKB-KW"/>
</dbReference>
<dbReference type="PROSITE" id="PS00478">
    <property type="entry name" value="LIM_DOMAIN_1"/>
    <property type="match status" value="1"/>
</dbReference>
<dbReference type="AlphaFoldDB" id="F0ZJE2"/>
<keyword evidence="8" id="KW-1185">Reference proteome</keyword>
<dbReference type="Proteomes" id="UP000001064">
    <property type="component" value="Unassembled WGS sequence"/>
</dbReference>
<evidence type="ECO:0000259" key="6">
    <source>
        <dbReference type="PROSITE" id="PS50023"/>
    </source>
</evidence>
<evidence type="ECO:0000313" key="7">
    <source>
        <dbReference type="EMBL" id="EGC35967.1"/>
    </source>
</evidence>
<dbReference type="RefSeq" id="XP_003287540.1">
    <property type="nucleotide sequence ID" value="XM_003287492.1"/>
</dbReference>
<dbReference type="VEuPathDB" id="AmoebaDB:DICPUDRAFT_32600"/>
<proteinExistence type="predicted"/>
<dbReference type="PANTHER" id="PTHR24205">
    <property type="entry name" value="FOUR AND A HALF LIM DOMAINS PROTEIN"/>
    <property type="match status" value="1"/>
</dbReference>
<dbReference type="eggNOG" id="KOG1701">
    <property type="taxonomic scope" value="Eukaryota"/>
</dbReference>
<dbReference type="KEGG" id="dpp:DICPUDRAFT_32600"/>
<keyword evidence="1 5" id="KW-0479">Metal-binding</keyword>
<evidence type="ECO:0000256" key="5">
    <source>
        <dbReference type="PROSITE-ProRule" id="PRU00125"/>
    </source>
</evidence>
<keyword evidence="3 5" id="KW-0862">Zinc</keyword>
<reference evidence="8" key="1">
    <citation type="journal article" date="2011" name="Genome Biol.">
        <title>Comparative genomics of the social amoebae Dictyostelium discoideum and Dictyostelium purpureum.</title>
        <authorList>
            <consortium name="US DOE Joint Genome Institute (JGI-PGF)"/>
            <person name="Sucgang R."/>
            <person name="Kuo A."/>
            <person name="Tian X."/>
            <person name="Salerno W."/>
            <person name="Parikh A."/>
            <person name="Feasley C.L."/>
            <person name="Dalin E."/>
            <person name="Tu H."/>
            <person name="Huang E."/>
            <person name="Barry K."/>
            <person name="Lindquist E."/>
            <person name="Shapiro H."/>
            <person name="Bruce D."/>
            <person name="Schmutz J."/>
            <person name="Salamov A."/>
            <person name="Fey P."/>
            <person name="Gaudet P."/>
            <person name="Anjard C."/>
            <person name="Babu M.M."/>
            <person name="Basu S."/>
            <person name="Bushmanova Y."/>
            <person name="van der Wel H."/>
            <person name="Katoh-Kurasawa M."/>
            <person name="Dinh C."/>
            <person name="Coutinho P.M."/>
            <person name="Saito T."/>
            <person name="Elias M."/>
            <person name="Schaap P."/>
            <person name="Kay R.R."/>
            <person name="Henrissat B."/>
            <person name="Eichinger L."/>
            <person name="Rivero F."/>
            <person name="Putnam N.H."/>
            <person name="West C.M."/>
            <person name="Loomis W.F."/>
            <person name="Chisholm R.L."/>
            <person name="Shaulsky G."/>
            <person name="Strassmann J.E."/>
            <person name="Queller D.C."/>
            <person name="Kuspa A."/>
            <person name="Grigoriev I.V."/>
        </authorList>
    </citation>
    <scope>NUCLEOTIDE SEQUENCE [LARGE SCALE GENOMIC DNA]</scope>
    <source>
        <strain evidence="8">QSDP1</strain>
    </source>
</reference>
<dbReference type="SUPFAM" id="SSF57716">
    <property type="entry name" value="Glucocorticoid receptor-like (DNA-binding domain)"/>
    <property type="match status" value="1"/>
</dbReference>
<evidence type="ECO:0000256" key="2">
    <source>
        <dbReference type="ARBA" id="ARBA00022737"/>
    </source>
</evidence>
<evidence type="ECO:0000313" key="8">
    <source>
        <dbReference type="Proteomes" id="UP000001064"/>
    </source>
</evidence>
<name>F0ZJE2_DICPU</name>
<keyword evidence="2" id="KW-0677">Repeat</keyword>
<dbReference type="SMART" id="SM00132">
    <property type="entry name" value="LIM"/>
    <property type="match status" value="2"/>
</dbReference>
<dbReference type="OrthoDB" id="5944911at2759"/>
<evidence type="ECO:0000256" key="4">
    <source>
        <dbReference type="ARBA" id="ARBA00023038"/>
    </source>
</evidence>
<keyword evidence="4 5" id="KW-0440">LIM domain</keyword>
<accession>F0ZJE2</accession>
<feature type="domain" description="LIM zinc-binding" evidence="6">
    <location>
        <begin position="8"/>
        <end position="66"/>
    </location>
</feature>
<dbReference type="Gene3D" id="2.10.110.10">
    <property type="entry name" value="Cysteine Rich Protein"/>
    <property type="match status" value="2"/>
</dbReference>
<dbReference type="PANTHER" id="PTHR24205:SF16">
    <property type="entry name" value="GH01042P-RELATED"/>
    <property type="match status" value="1"/>
</dbReference>
<protein>
    <recommendedName>
        <fullName evidence="6">LIM zinc-binding domain-containing protein</fullName>
    </recommendedName>
</protein>